<comment type="caution">
    <text evidence="1">The sequence shown here is derived from an EMBL/GenBank/DDBJ whole genome shotgun (WGS) entry which is preliminary data.</text>
</comment>
<accession>A0A9P6MEV2</accession>
<dbReference type="Proteomes" id="UP000749646">
    <property type="component" value="Unassembled WGS sequence"/>
</dbReference>
<name>A0A9P6MEV2_9FUNG</name>
<organism evidence="1 2">
    <name type="scientific">Modicella reniformis</name>
    <dbReference type="NCBI Taxonomy" id="1440133"/>
    <lineage>
        <taxon>Eukaryota</taxon>
        <taxon>Fungi</taxon>
        <taxon>Fungi incertae sedis</taxon>
        <taxon>Mucoromycota</taxon>
        <taxon>Mortierellomycotina</taxon>
        <taxon>Mortierellomycetes</taxon>
        <taxon>Mortierellales</taxon>
        <taxon>Mortierellaceae</taxon>
        <taxon>Modicella</taxon>
    </lineage>
</organism>
<protein>
    <submittedName>
        <fullName evidence="1">Uncharacterized protein</fullName>
    </submittedName>
</protein>
<evidence type="ECO:0000313" key="1">
    <source>
        <dbReference type="EMBL" id="KAF9996365.1"/>
    </source>
</evidence>
<evidence type="ECO:0000313" key="2">
    <source>
        <dbReference type="Proteomes" id="UP000749646"/>
    </source>
</evidence>
<gene>
    <name evidence="1" type="ORF">BGZ65_008042</name>
</gene>
<sequence>MFATGKDVKEEQLLLLVRALVSRLVDNSNPVRVVAESLHPIKMLFEKESPNLYHEPLISMQLTQRSLEHILSRPSLSASVNNEIETFQDECIRQVAEVQQLIEKWRLSRAGQDHSPWGLSGRKPIFEALYHLISGSNLLKNRIADNSTTAPKDTSPDHCLGIAYNSSNIHPVIIESSQYTNKMHTGRLFLIE</sequence>
<dbReference type="AlphaFoldDB" id="A0A9P6MEV2"/>
<dbReference type="OrthoDB" id="2432642at2759"/>
<keyword evidence="2" id="KW-1185">Reference proteome</keyword>
<dbReference type="EMBL" id="JAAAHW010001179">
    <property type="protein sequence ID" value="KAF9996365.1"/>
    <property type="molecule type" value="Genomic_DNA"/>
</dbReference>
<reference evidence="1" key="1">
    <citation type="journal article" date="2020" name="Fungal Divers.">
        <title>Resolving the Mortierellaceae phylogeny through synthesis of multi-gene phylogenetics and phylogenomics.</title>
        <authorList>
            <person name="Vandepol N."/>
            <person name="Liber J."/>
            <person name="Desiro A."/>
            <person name="Na H."/>
            <person name="Kennedy M."/>
            <person name="Barry K."/>
            <person name="Grigoriev I.V."/>
            <person name="Miller A.N."/>
            <person name="O'Donnell K."/>
            <person name="Stajich J.E."/>
            <person name="Bonito G."/>
        </authorList>
    </citation>
    <scope>NUCLEOTIDE SEQUENCE</scope>
    <source>
        <strain evidence="1">MES-2147</strain>
    </source>
</reference>
<proteinExistence type="predicted"/>